<keyword evidence="4" id="KW-0255">Endonuclease</keyword>
<keyword evidence="2" id="KW-0548">Nucleotidyltransferase</keyword>
<dbReference type="InterPro" id="IPR050951">
    <property type="entry name" value="Retrovirus_Pol_polyprotein"/>
</dbReference>
<dbReference type="GO" id="GO:0004519">
    <property type="term" value="F:endonuclease activity"/>
    <property type="evidence" value="ECO:0007669"/>
    <property type="project" value="UniProtKB-KW"/>
</dbReference>
<dbReference type="Gene3D" id="3.10.20.370">
    <property type="match status" value="1"/>
</dbReference>
<evidence type="ECO:0000313" key="8">
    <source>
        <dbReference type="Proteomes" id="UP001152795"/>
    </source>
</evidence>
<dbReference type="InterPro" id="IPR041373">
    <property type="entry name" value="RT_RNaseH"/>
</dbReference>
<dbReference type="GO" id="GO:0016787">
    <property type="term" value="F:hydrolase activity"/>
    <property type="evidence" value="ECO:0007669"/>
    <property type="project" value="UniProtKB-KW"/>
</dbReference>
<keyword evidence="6" id="KW-0695">RNA-directed DNA polymerase</keyword>
<organism evidence="7 8">
    <name type="scientific">Paramuricea clavata</name>
    <name type="common">Red gorgonian</name>
    <name type="synonym">Violescent sea-whip</name>
    <dbReference type="NCBI Taxonomy" id="317549"/>
    <lineage>
        <taxon>Eukaryota</taxon>
        <taxon>Metazoa</taxon>
        <taxon>Cnidaria</taxon>
        <taxon>Anthozoa</taxon>
        <taxon>Octocorallia</taxon>
        <taxon>Malacalcyonacea</taxon>
        <taxon>Plexauridae</taxon>
        <taxon>Paramuricea</taxon>
    </lineage>
</organism>
<keyword evidence="1" id="KW-0808">Transferase</keyword>
<protein>
    <submittedName>
        <fullName evidence="7">Uncharacterized protein</fullName>
    </submittedName>
</protein>
<reference evidence="7" key="1">
    <citation type="submission" date="2020-04" db="EMBL/GenBank/DDBJ databases">
        <authorList>
            <person name="Alioto T."/>
            <person name="Alioto T."/>
            <person name="Gomez Garrido J."/>
        </authorList>
    </citation>
    <scope>NUCLEOTIDE SEQUENCE</scope>
    <source>
        <strain evidence="7">A484AB</strain>
    </source>
</reference>
<evidence type="ECO:0000256" key="3">
    <source>
        <dbReference type="ARBA" id="ARBA00022722"/>
    </source>
</evidence>
<dbReference type="PANTHER" id="PTHR37984:SF13">
    <property type="entry name" value="RIBONUCLEASE H"/>
    <property type="match status" value="1"/>
</dbReference>
<keyword evidence="8" id="KW-1185">Reference proteome</keyword>
<evidence type="ECO:0000313" key="7">
    <source>
        <dbReference type="EMBL" id="CAB4012618.1"/>
    </source>
</evidence>
<evidence type="ECO:0000256" key="4">
    <source>
        <dbReference type="ARBA" id="ARBA00022759"/>
    </source>
</evidence>
<dbReference type="SUPFAM" id="SSF56672">
    <property type="entry name" value="DNA/RNA polymerases"/>
    <property type="match status" value="1"/>
</dbReference>
<dbReference type="OrthoDB" id="5985335at2759"/>
<dbReference type="AlphaFoldDB" id="A0A6S7JPM9"/>
<accession>A0A6S7JPM9</accession>
<sequence length="145" mass="16484">MEDNTEQPIAFASRSLSAAEKNYSQLDKEALAIVFGVKKFHQYVYGRHFTILTDHKPLERVLHPDKMTPPMAAARIQRTKKEVRMHANADALGRLPLPDTPGSTPVPEETILLMELLETTPIRAEQVKNWTKRTPVLARVLKFIN</sequence>
<evidence type="ECO:0000256" key="6">
    <source>
        <dbReference type="ARBA" id="ARBA00022918"/>
    </source>
</evidence>
<evidence type="ECO:0000256" key="1">
    <source>
        <dbReference type="ARBA" id="ARBA00022679"/>
    </source>
</evidence>
<keyword evidence="3" id="KW-0540">Nuclease</keyword>
<gene>
    <name evidence="7" type="ORF">PACLA_8A059620</name>
</gene>
<dbReference type="InterPro" id="IPR043502">
    <property type="entry name" value="DNA/RNA_pol_sf"/>
</dbReference>
<comment type="caution">
    <text evidence="7">The sequence shown here is derived from an EMBL/GenBank/DDBJ whole genome shotgun (WGS) entry which is preliminary data.</text>
</comment>
<evidence type="ECO:0000256" key="5">
    <source>
        <dbReference type="ARBA" id="ARBA00022801"/>
    </source>
</evidence>
<dbReference type="CDD" id="cd09274">
    <property type="entry name" value="RNase_HI_RT_Ty3"/>
    <property type="match status" value="1"/>
</dbReference>
<proteinExistence type="predicted"/>
<name>A0A6S7JPM9_PARCT</name>
<dbReference type="PANTHER" id="PTHR37984">
    <property type="entry name" value="PROTEIN CBG26694"/>
    <property type="match status" value="1"/>
</dbReference>
<dbReference type="Proteomes" id="UP001152795">
    <property type="component" value="Unassembled WGS sequence"/>
</dbReference>
<evidence type="ECO:0000256" key="2">
    <source>
        <dbReference type="ARBA" id="ARBA00022695"/>
    </source>
</evidence>
<dbReference type="GO" id="GO:0003964">
    <property type="term" value="F:RNA-directed DNA polymerase activity"/>
    <property type="evidence" value="ECO:0007669"/>
    <property type="project" value="UniProtKB-KW"/>
</dbReference>
<keyword evidence="5" id="KW-0378">Hydrolase</keyword>
<dbReference type="FunFam" id="3.10.20.370:FF:000001">
    <property type="entry name" value="Retrovirus-related Pol polyprotein from transposon 17.6-like protein"/>
    <property type="match status" value="1"/>
</dbReference>
<dbReference type="Pfam" id="PF17917">
    <property type="entry name" value="RT_RNaseH"/>
    <property type="match status" value="1"/>
</dbReference>
<dbReference type="EMBL" id="CACRXK020007576">
    <property type="protein sequence ID" value="CAB4012618.1"/>
    <property type="molecule type" value="Genomic_DNA"/>
</dbReference>